<dbReference type="InterPro" id="IPR029056">
    <property type="entry name" value="Ribokinase-like"/>
</dbReference>
<dbReference type="GO" id="GO:0005524">
    <property type="term" value="F:ATP binding"/>
    <property type="evidence" value="ECO:0007669"/>
    <property type="project" value="UniProtKB-KW"/>
</dbReference>
<keyword evidence="3" id="KW-0808">Transferase</keyword>
<dbReference type="GO" id="GO:0009443">
    <property type="term" value="P:pyridoxal 5'-phosphate salvage"/>
    <property type="evidence" value="ECO:0007669"/>
    <property type="project" value="InterPro"/>
</dbReference>
<accession>A0A177A1B9</accession>
<protein>
    <recommendedName>
        <fullName evidence="2">pyridoxal kinase</fullName>
        <ecNumber evidence="2">2.7.1.35</ecNumber>
    </recommendedName>
</protein>
<dbReference type="PANTHER" id="PTHR10534:SF2">
    <property type="entry name" value="PYRIDOXAL KINASE"/>
    <property type="match status" value="1"/>
</dbReference>
<sequence length="365" mass="39633">MATKDLIPETRVLTIASHVTYGYVGNTMAAFVLQALGCEASAINTVNFSNHTGYRQVKGTKATAADIEDLYTGLKNSGLDDFDMMLSGYIPGREAVEVVGTIARELKTKAAEKPGSFFWVLDPVMGDNGKLYVAEDVVSAYKKLVYDADLIMPNQFEAESLSGIRITDVESLKKAITSMHEIYKVPHILITSVNLSAPGEVPSLSVVGSTKTSLDKPRIFRAQVPSLDCFFCGTGDMLAALMVVRLREAVCAVEGLGQKESWVSGDEVSEIELPLARAVERALASMQEVLARSLVKRDEEIAAWEAKHAVSGAGDGVDVEKTRHLMRTKAAEVRLVRNLECLKHPEVKYQAEKIDIVGNLPIGAV</sequence>
<proteinExistence type="inferred from homology"/>
<evidence type="ECO:0000259" key="7">
    <source>
        <dbReference type="Pfam" id="PF08543"/>
    </source>
</evidence>
<dbReference type="Proteomes" id="UP000077154">
    <property type="component" value="Unassembled WGS sequence"/>
</dbReference>
<dbReference type="AlphaFoldDB" id="A0A177A1B9"/>
<evidence type="ECO:0000313" key="8">
    <source>
        <dbReference type="EMBL" id="OAF55948.1"/>
    </source>
</evidence>
<dbReference type="NCBIfam" id="TIGR00687">
    <property type="entry name" value="pyridox_kin"/>
    <property type="match status" value="1"/>
</dbReference>
<dbReference type="RefSeq" id="XP_024321246.1">
    <property type="nucleotide sequence ID" value="XM_024471590.1"/>
</dbReference>
<dbReference type="GO" id="GO:0005829">
    <property type="term" value="C:cytosol"/>
    <property type="evidence" value="ECO:0007669"/>
    <property type="project" value="TreeGrafter"/>
</dbReference>
<keyword evidence="5 8" id="KW-0418">Kinase</keyword>
<dbReference type="GO" id="GO:0008478">
    <property type="term" value="F:pyridoxal kinase activity"/>
    <property type="evidence" value="ECO:0007669"/>
    <property type="project" value="UniProtKB-EC"/>
</dbReference>
<feature type="domain" description="Pyridoxamine kinase/Phosphomethylpyrimidine kinase" evidence="7">
    <location>
        <begin position="101"/>
        <end position="246"/>
    </location>
</feature>
<dbReference type="OrthoDB" id="2104723at2759"/>
<evidence type="ECO:0000256" key="5">
    <source>
        <dbReference type="ARBA" id="ARBA00022777"/>
    </source>
</evidence>
<name>A0A177A1B9_9PEZI</name>
<evidence type="ECO:0000256" key="6">
    <source>
        <dbReference type="ARBA" id="ARBA00022840"/>
    </source>
</evidence>
<dbReference type="Gene3D" id="3.40.1190.20">
    <property type="match status" value="1"/>
</dbReference>
<dbReference type="PANTHER" id="PTHR10534">
    <property type="entry name" value="PYRIDOXAL KINASE"/>
    <property type="match status" value="1"/>
</dbReference>
<dbReference type="EMBL" id="KV441406">
    <property type="protein sequence ID" value="OAF55948.1"/>
    <property type="molecule type" value="Genomic_DNA"/>
</dbReference>
<evidence type="ECO:0000256" key="3">
    <source>
        <dbReference type="ARBA" id="ARBA00022679"/>
    </source>
</evidence>
<organism evidence="8">
    <name type="scientific">Pseudogymnoascus destructans</name>
    <dbReference type="NCBI Taxonomy" id="655981"/>
    <lineage>
        <taxon>Eukaryota</taxon>
        <taxon>Fungi</taxon>
        <taxon>Dikarya</taxon>
        <taxon>Ascomycota</taxon>
        <taxon>Pezizomycotina</taxon>
        <taxon>Leotiomycetes</taxon>
        <taxon>Thelebolales</taxon>
        <taxon>Thelebolaceae</taxon>
        <taxon>Pseudogymnoascus</taxon>
    </lineage>
</organism>
<dbReference type="VEuPathDB" id="FungiDB:GMDG_03021"/>
<dbReference type="SUPFAM" id="SSF53613">
    <property type="entry name" value="Ribokinase-like"/>
    <property type="match status" value="1"/>
</dbReference>
<dbReference type="Pfam" id="PF08543">
    <property type="entry name" value="Phos_pyr_kin"/>
    <property type="match status" value="1"/>
</dbReference>
<evidence type="ECO:0000256" key="4">
    <source>
        <dbReference type="ARBA" id="ARBA00022741"/>
    </source>
</evidence>
<dbReference type="InterPro" id="IPR004625">
    <property type="entry name" value="PyrdxlKinase"/>
</dbReference>
<dbReference type="EC" id="2.7.1.35" evidence="2"/>
<dbReference type="InterPro" id="IPR013749">
    <property type="entry name" value="PM/HMP-P_kinase-1"/>
</dbReference>
<comment type="similarity">
    <text evidence="1">Belongs to the pyridoxine kinase family.</text>
</comment>
<gene>
    <name evidence="8" type="primary">BUD16</name>
    <name evidence="8" type="ORF">VC83_08027</name>
</gene>
<keyword evidence="6" id="KW-0067">ATP-binding</keyword>
<dbReference type="CDD" id="cd01173">
    <property type="entry name" value="pyridoxal_pyridoxamine_kinase"/>
    <property type="match status" value="1"/>
</dbReference>
<reference evidence="8" key="1">
    <citation type="submission" date="2016-03" db="EMBL/GenBank/DDBJ databases">
        <title>Updated assembly of Pseudogymnoascus destructans, the fungus causing white-nose syndrome of bats.</title>
        <authorList>
            <person name="Palmer J.M."/>
            <person name="Drees K.P."/>
            <person name="Foster J.T."/>
            <person name="Lindner D.L."/>
        </authorList>
    </citation>
    <scope>NUCLEOTIDE SEQUENCE [LARGE SCALE GENOMIC DNA]</scope>
    <source>
        <strain evidence="8">20631-21</strain>
    </source>
</reference>
<dbReference type="eggNOG" id="KOG2599">
    <property type="taxonomic scope" value="Eukaryota"/>
</dbReference>
<evidence type="ECO:0000256" key="2">
    <source>
        <dbReference type="ARBA" id="ARBA00012104"/>
    </source>
</evidence>
<keyword evidence="4" id="KW-0547">Nucleotide-binding</keyword>
<dbReference type="GeneID" id="36291070"/>
<evidence type="ECO:0000256" key="1">
    <source>
        <dbReference type="ARBA" id="ARBA00008805"/>
    </source>
</evidence>